<dbReference type="Proteomes" id="UP000326779">
    <property type="component" value="Chromosome"/>
</dbReference>
<proteinExistence type="predicted"/>
<keyword evidence="1" id="KW-0472">Membrane</keyword>
<feature type="transmembrane region" description="Helical" evidence="1">
    <location>
        <begin position="210"/>
        <end position="228"/>
    </location>
</feature>
<evidence type="ECO:0000313" key="3">
    <source>
        <dbReference type="Proteomes" id="UP000326779"/>
    </source>
</evidence>
<organism evidence="2 3">
    <name type="scientific">Schleiferilactobacillus harbinensis</name>
    <dbReference type="NCBI Taxonomy" id="304207"/>
    <lineage>
        <taxon>Bacteria</taxon>
        <taxon>Bacillati</taxon>
        <taxon>Bacillota</taxon>
        <taxon>Bacilli</taxon>
        <taxon>Lactobacillales</taxon>
        <taxon>Lactobacillaceae</taxon>
        <taxon>Schleiferilactobacillus</taxon>
    </lineage>
</organism>
<evidence type="ECO:0008006" key="4">
    <source>
        <dbReference type="Google" id="ProtNLM"/>
    </source>
</evidence>
<dbReference type="KEGG" id="lhb:D1010_11540"/>
<sequence length="270" mass="31062">MDLRNRFPFNYWLTSVRPKQMFIHRHDLGWLKMILTWIILLALMIIPVPVYYGRQTQVNMDILLPKTTEAVKKQAVDQALTTAFANKTTTRRVLYQDSQVIVGQNLSKVQAKSRPVSITVQPKSFSLLADTAAFQVPRRASIPFQSAKQYFNRQWYAENKNLVTMYFVTLFGGIAFVTALLLWLGLAFFIWLTRFNRSTSIQKYKESLNLVLNAMGGGAVLACLVGFLHFEFGSLLVILSFWTVIMISIMFWQTRLNDGYVATGRMQTYD</sequence>
<dbReference type="EMBL" id="CP045143">
    <property type="protein sequence ID" value="QFR23979.1"/>
    <property type="molecule type" value="Genomic_DNA"/>
</dbReference>
<keyword evidence="1" id="KW-0812">Transmembrane</keyword>
<accession>A0A5P8M687</accession>
<feature type="transmembrane region" description="Helical" evidence="1">
    <location>
        <begin position="234"/>
        <end position="252"/>
    </location>
</feature>
<protein>
    <recommendedName>
        <fullName evidence="4">Maltodextrose utilization protein MalA</fullName>
    </recommendedName>
</protein>
<reference evidence="2 3" key="1">
    <citation type="submission" date="2019-10" db="EMBL/GenBank/DDBJ databases">
        <title>The completed genome of Lactobacillus harbinensis M1.</title>
        <authorList>
            <person name="Zheng Y."/>
        </authorList>
    </citation>
    <scope>NUCLEOTIDE SEQUENCE [LARGE SCALE GENOMIC DNA]</scope>
    <source>
        <strain evidence="2 3">M1</strain>
    </source>
</reference>
<dbReference type="AlphaFoldDB" id="A0A5P8M687"/>
<feature type="transmembrane region" description="Helical" evidence="1">
    <location>
        <begin position="29"/>
        <end position="52"/>
    </location>
</feature>
<gene>
    <name evidence="2" type="ORF">D1010_11540</name>
</gene>
<name>A0A5P8M687_9LACO</name>
<feature type="transmembrane region" description="Helical" evidence="1">
    <location>
        <begin position="165"/>
        <end position="190"/>
    </location>
</feature>
<evidence type="ECO:0000256" key="1">
    <source>
        <dbReference type="SAM" id="Phobius"/>
    </source>
</evidence>
<evidence type="ECO:0000313" key="2">
    <source>
        <dbReference type="EMBL" id="QFR23979.1"/>
    </source>
</evidence>
<dbReference type="RefSeq" id="WP_152261036.1">
    <property type="nucleotide sequence ID" value="NZ_CP045143.1"/>
</dbReference>
<keyword evidence="1" id="KW-1133">Transmembrane helix</keyword>